<sequence>MKIKCQELNQQQKQVKVENQKMSQIKKEKKMQPKLTRNQNISIQNNNIFLPKSKYLIQEISAFWQSRIQVQCTNQMHQFNFYFLNIKNILIINQLEGKIEIKYEIINRKLIKNQYFFSQEIQEIE</sequence>
<protein>
    <submittedName>
        <fullName evidence="1">Uncharacterized protein</fullName>
    </submittedName>
</protein>
<dbReference type="EMBL" id="GG662649">
    <property type="protein sequence ID" value="EWS73649.1"/>
    <property type="molecule type" value="Genomic_DNA"/>
</dbReference>
<keyword evidence="2" id="KW-1185">Reference proteome</keyword>
<proteinExistence type="predicted"/>
<organism evidence="1 2">
    <name type="scientific">Tetrahymena thermophila (strain SB210)</name>
    <dbReference type="NCBI Taxonomy" id="312017"/>
    <lineage>
        <taxon>Eukaryota</taxon>
        <taxon>Sar</taxon>
        <taxon>Alveolata</taxon>
        <taxon>Ciliophora</taxon>
        <taxon>Intramacronucleata</taxon>
        <taxon>Oligohymenophorea</taxon>
        <taxon>Hymenostomatida</taxon>
        <taxon>Tetrahymenina</taxon>
        <taxon>Tetrahymenidae</taxon>
        <taxon>Tetrahymena</taxon>
    </lineage>
</organism>
<gene>
    <name evidence="1" type="ORF">TTHERM_000581609</name>
</gene>
<dbReference type="GeneID" id="24439689"/>
<dbReference type="AlphaFoldDB" id="W7XIW0"/>
<accession>W7XIW0</accession>
<dbReference type="RefSeq" id="XP_012653779.1">
    <property type="nucleotide sequence ID" value="XM_012798325.1"/>
</dbReference>
<name>W7XIW0_TETTS</name>
<evidence type="ECO:0000313" key="2">
    <source>
        <dbReference type="Proteomes" id="UP000009168"/>
    </source>
</evidence>
<dbReference type="KEGG" id="tet:TTHERM_000581609"/>
<dbReference type="Proteomes" id="UP000009168">
    <property type="component" value="Unassembled WGS sequence"/>
</dbReference>
<dbReference type="InParanoid" id="W7XIW0"/>
<evidence type="ECO:0000313" key="1">
    <source>
        <dbReference type="EMBL" id="EWS73649.1"/>
    </source>
</evidence>
<reference evidence="2" key="1">
    <citation type="journal article" date="2006" name="PLoS Biol.">
        <title>Macronuclear genome sequence of the ciliate Tetrahymena thermophila, a model eukaryote.</title>
        <authorList>
            <person name="Eisen J.A."/>
            <person name="Coyne R.S."/>
            <person name="Wu M."/>
            <person name="Wu D."/>
            <person name="Thiagarajan M."/>
            <person name="Wortman J.R."/>
            <person name="Badger J.H."/>
            <person name="Ren Q."/>
            <person name="Amedeo P."/>
            <person name="Jones K.M."/>
            <person name="Tallon L.J."/>
            <person name="Delcher A.L."/>
            <person name="Salzberg S.L."/>
            <person name="Silva J.C."/>
            <person name="Haas B.J."/>
            <person name="Majoros W.H."/>
            <person name="Farzad M."/>
            <person name="Carlton J.M."/>
            <person name="Smith R.K. Jr."/>
            <person name="Garg J."/>
            <person name="Pearlman R.E."/>
            <person name="Karrer K.M."/>
            <person name="Sun L."/>
            <person name="Manning G."/>
            <person name="Elde N.C."/>
            <person name="Turkewitz A.P."/>
            <person name="Asai D.J."/>
            <person name="Wilkes D.E."/>
            <person name="Wang Y."/>
            <person name="Cai H."/>
            <person name="Collins K."/>
            <person name="Stewart B.A."/>
            <person name="Lee S.R."/>
            <person name="Wilamowska K."/>
            <person name="Weinberg Z."/>
            <person name="Ruzzo W.L."/>
            <person name="Wloga D."/>
            <person name="Gaertig J."/>
            <person name="Frankel J."/>
            <person name="Tsao C.-C."/>
            <person name="Gorovsky M.A."/>
            <person name="Keeling P.J."/>
            <person name="Waller R.F."/>
            <person name="Patron N.J."/>
            <person name="Cherry J.M."/>
            <person name="Stover N.A."/>
            <person name="Krieger C.J."/>
            <person name="del Toro C."/>
            <person name="Ryder H.F."/>
            <person name="Williamson S.C."/>
            <person name="Barbeau R.A."/>
            <person name="Hamilton E.P."/>
            <person name="Orias E."/>
        </authorList>
    </citation>
    <scope>NUCLEOTIDE SEQUENCE [LARGE SCALE GENOMIC DNA]</scope>
    <source>
        <strain evidence="2">SB210</strain>
    </source>
</reference>